<comment type="caution">
    <text evidence="1">The sequence shown here is derived from an EMBL/GenBank/DDBJ whole genome shotgun (WGS) entry which is preliminary data.</text>
</comment>
<keyword evidence="2" id="KW-1185">Reference proteome</keyword>
<dbReference type="Proteomes" id="UP000616151">
    <property type="component" value="Unassembled WGS sequence"/>
</dbReference>
<accession>A0ACC5RDS2</accession>
<proteinExistence type="predicted"/>
<dbReference type="EMBL" id="JAENHL010000008">
    <property type="protein sequence ID" value="MBK1870548.1"/>
    <property type="molecule type" value="Genomic_DNA"/>
</dbReference>
<evidence type="ECO:0000313" key="1">
    <source>
        <dbReference type="EMBL" id="MBK1870548.1"/>
    </source>
</evidence>
<reference evidence="1" key="1">
    <citation type="submission" date="2021-01" db="EMBL/GenBank/DDBJ databases">
        <authorList>
            <person name="Sun Q."/>
        </authorList>
    </citation>
    <scope>NUCLEOTIDE SEQUENCE</scope>
    <source>
        <strain evidence="1">YIM B02566</strain>
    </source>
</reference>
<evidence type="ECO:0000313" key="2">
    <source>
        <dbReference type="Proteomes" id="UP000616151"/>
    </source>
</evidence>
<name>A0ACC5RDS2_9HYPH</name>
<gene>
    <name evidence="1" type="ORF">JHL16_29555</name>
</gene>
<protein>
    <submittedName>
        <fullName evidence="1">Uncharacterized protein</fullName>
    </submittedName>
</protein>
<sequence length="202" mass="23107">MASSIALMAFAGAGMAAAQDNSKNYRGLNDCVDQQECGDQGPRNSGKQRSQNNQGYDQGEDQPGDMQIRKKLRHNNSQGYNDGDQPETMRMHKRRSAQNDNRNWKYDSNRHDRRRSKNSQFRFYFGGFYYAQPYWAGETYGVQSYRVSCREGRSIVDDSGYNRVRAIECGGGTFTYLGRRNGDTFKVFLNSRTGRIVGRQEV</sequence>
<organism evidence="1 2">
    <name type="scientific">Taklimakanibacter albus</name>
    <dbReference type="NCBI Taxonomy" id="2800327"/>
    <lineage>
        <taxon>Bacteria</taxon>
        <taxon>Pseudomonadati</taxon>
        <taxon>Pseudomonadota</taxon>
        <taxon>Alphaproteobacteria</taxon>
        <taxon>Hyphomicrobiales</taxon>
        <taxon>Aestuariivirgaceae</taxon>
        <taxon>Taklimakanibacter</taxon>
    </lineage>
</organism>